<proteinExistence type="predicted"/>
<protein>
    <submittedName>
        <fullName evidence="1">Transcriptional regulator, Rrf2 family</fullName>
    </submittedName>
</protein>
<accession>B1C9U8</accession>
<dbReference type="InterPro" id="IPR000944">
    <property type="entry name" value="Tscrpt_reg_Rrf2"/>
</dbReference>
<dbReference type="Pfam" id="PF02082">
    <property type="entry name" value="Rrf2"/>
    <property type="match status" value="1"/>
</dbReference>
<dbReference type="RefSeq" id="WP_007050634.1">
    <property type="nucleotide sequence ID" value="NZ_DS560019.1"/>
</dbReference>
<dbReference type="EMBL" id="ABIL02000006">
    <property type="protein sequence ID" value="EDS72164.1"/>
    <property type="molecule type" value="Genomic_DNA"/>
</dbReference>
<evidence type="ECO:0000313" key="2">
    <source>
        <dbReference type="Proteomes" id="UP000005178"/>
    </source>
</evidence>
<dbReference type="PROSITE" id="PS51197">
    <property type="entry name" value="HTH_RRF2_2"/>
    <property type="match status" value="1"/>
</dbReference>
<dbReference type="eggNOG" id="COG1959">
    <property type="taxonomic scope" value="Bacteria"/>
</dbReference>
<dbReference type="SUPFAM" id="SSF46785">
    <property type="entry name" value="Winged helix' DNA-binding domain"/>
    <property type="match status" value="1"/>
</dbReference>
<dbReference type="InterPro" id="IPR036388">
    <property type="entry name" value="WH-like_DNA-bd_sf"/>
</dbReference>
<keyword evidence="2" id="KW-1185">Reference proteome</keyword>
<dbReference type="GO" id="GO:0003700">
    <property type="term" value="F:DNA-binding transcription factor activity"/>
    <property type="evidence" value="ECO:0007669"/>
    <property type="project" value="TreeGrafter"/>
</dbReference>
<reference evidence="1" key="1">
    <citation type="submission" date="2008-01" db="EMBL/GenBank/DDBJ databases">
        <authorList>
            <person name="Fulton L."/>
            <person name="Clifton S."/>
            <person name="Fulton B."/>
            <person name="Xu J."/>
            <person name="Minx P."/>
            <person name="Pepin K.H."/>
            <person name="Johnson M."/>
            <person name="Thiruvilangam P."/>
            <person name="Bhonagiri V."/>
            <person name="Nash W.E."/>
            <person name="Mardis E.R."/>
            <person name="Wilson R.K."/>
        </authorList>
    </citation>
    <scope>NUCLEOTIDE SEQUENCE [LARGE SCALE GENOMIC DNA]</scope>
    <source>
        <strain evidence="1">DSM 17244</strain>
    </source>
</reference>
<evidence type="ECO:0000313" key="1">
    <source>
        <dbReference type="EMBL" id="EDS72164.1"/>
    </source>
</evidence>
<dbReference type="PANTHER" id="PTHR33221:SF15">
    <property type="entry name" value="HTH-TYPE TRANSCRIPTIONAL REGULATOR YWGB-RELATED"/>
    <property type="match status" value="1"/>
</dbReference>
<dbReference type="GO" id="GO:0005829">
    <property type="term" value="C:cytosol"/>
    <property type="evidence" value="ECO:0007669"/>
    <property type="project" value="TreeGrafter"/>
</dbReference>
<dbReference type="InterPro" id="IPR036390">
    <property type="entry name" value="WH_DNA-bd_sf"/>
</dbReference>
<gene>
    <name evidence="1" type="ORF">ANASTE_01874</name>
</gene>
<dbReference type="AlphaFoldDB" id="B1C9U8"/>
<dbReference type="GeneID" id="98000919"/>
<dbReference type="STRING" id="445971.ANASTE_01874"/>
<dbReference type="HOGENOM" id="CLU_107144_4_3_9"/>
<dbReference type="PANTHER" id="PTHR33221">
    <property type="entry name" value="WINGED HELIX-TURN-HELIX TRANSCRIPTIONAL REGULATOR, RRF2 FAMILY"/>
    <property type="match status" value="1"/>
</dbReference>
<dbReference type="OrthoDB" id="3242805at2"/>
<name>B1C9U8_9FIRM</name>
<dbReference type="Gene3D" id="1.10.10.10">
    <property type="entry name" value="Winged helix-like DNA-binding domain superfamily/Winged helix DNA-binding domain"/>
    <property type="match status" value="1"/>
</dbReference>
<dbReference type="Proteomes" id="UP000005178">
    <property type="component" value="Unassembled WGS sequence"/>
</dbReference>
<reference evidence="1" key="2">
    <citation type="submission" date="2013-08" db="EMBL/GenBank/DDBJ databases">
        <title>Draft genome sequence of Anaerofustis stercorihominis (DSM 17244).</title>
        <authorList>
            <person name="Sudarsanam P."/>
            <person name="Ley R."/>
            <person name="Guruge J."/>
            <person name="Turnbaugh P.J."/>
            <person name="Mahowald M."/>
            <person name="Liep D."/>
            <person name="Gordon J."/>
        </authorList>
    </citation>
    <scope>NUCLEOTIDE SEQUENCE</scope>
    <source>
        <strain evidence="1">DSM 17244</strain>
    </source>
</reference>
<sequence length="141" mass="15744">MNSEFSVSVHALVFLNHHYKEFKTSEEISENICINPARARKILSKLKKAGLVKTREGSVKGGYSFVLNAANITLLDVYEAIGNKVVDISWRSGNVNMECLIASGMGDIMDGVYERLDEVCKEELNKITIKDIDSKIFKNGE</sequence>
<comment type="caution">
    <text evidence="1">The sequence shown here is derived from an EMBL/GenBank/DDBJ whole genome shotgun (WGS) entry which is preliminary data.</text>
</comment>
<organism evidence="1 2">
    <name type="scientific">Anaerofustis stercorihominis DSM 17244</name>
    <dbReference type="NCBI Taxonomy" id="445971"/>
    <lineage>
        <taxon>Bacteria</taxon>
        <taxon>Bacillati</taxon>
        <taxon>Bacillota</taxon>
        <taxon>Clostridia</taxon>
        <taxon>Eubacteriales</taxon>
        <taxon>Eubacteriaceae</taxon>
        <taxon>Anaerofustis</taxon>
    </lineage>
</organism>